<gene>
    <name evidence="2" type="ORF">IC761_19095</name>
</gene>
<dbReference type="KEGG" id="bcou:IC761_19095"/>
<feature type="compositionally biased region" description="Low complexity" evidence="1">
    <location>
        <begin position="87"/>
        <end position="98"/>
    </location>
</feature>
<proteinExistence type="predicted"/>
<dbReference type="AlphaFoldDB" id="A0A7S9D002"/>
<evidence type="ECO:0000256" key="1">
    <source>
        <dbReference type="SAM" id="MobiDB-lite"/>
    </source>
</evidence>
<reference evidence="2 3" key="1">
    <citation type="submission" date="2020-09" db="EMBL/GenBank/DDBJ databases">
        <title>Complete genomes of bradyrhizobia occurring on native shrubby legumes in Australia.</title>
        <authorList>
            <person name="Lafay B."/>
        </authorList>
    </citation>
    <scope>NUCLEOTIDE SEQUENCE [LARGE SCALE GENOMIC DNA]</scope>
    <source>
        <strain evidence="2 3">BDV5040</strain>
    </source>
</reference>
<accession>A0A7S9D002</accession>
<name>A0A7S9D002_9BRAD</name>
<evidence type="ECO:0000313" key="2">
    <source>
        <dbReference type="EMBL" id="QPF88642.1"/>
    </source>
</evidence>
<dbReference type="Proteomes" id="UP000594621">
    <property type="component" value="Chromosome"/>
</dbReference>
<keyword evidence="3" id="KW-1185">Reference proteome</keyword>
<sequence length="169" mass="18890">MLLFAADWVLPAPAPVRSDESHSVRPPIRILSEMKRPEMVIIDTNRAAPSLTPDEIALTTSQLTSSDVASAAHQPRPVSEQLDESESSLVTSPLTLSPARESLAQLEPVVRDQTGPAKSRRVAKSEPQRKFARARSWKWCDSSRRQQSSCRYAFVPSRRTKLPFREAQD</sequence>
<dbReference type="RefSeq" id="WP_195798195.1">
    <property type="nucleotide sequence ID" value="NZ_CP061379.1"/>
</dbReference>
<feature type="region of interest" description="Disordered" evidence="1">
    <location>
        <begin position="62"/>
        <end position="129"/>
    </location>
</feature>
<organism evidence="2 3">
    <name type="scientific">Bradyrhizobium commune</name>
    <dbReference type="NCBI Taxonomy" id="83627"/>
    <lineage>
        <taxon>Bacteria</taxon>
        <taxon>Pseudomonadati</taxon>
        <taxon>Pseudomonadota</taxon>
        <taxon>Alphaproteobacteria</taxon>
        <taxon>Hyphomicrobiales</taxon>
        <taxon>Nitrobacteraceae</taxon>
        <taxon>Bradyrhizobium</taxon>
    </lineage>
</organism>
<protein>
    <submittedName>
        <fullName evidence="2">Uncharacterized protein</fullName>
    </submittedName>
</protein>
<evidence type="ECO:0000313" key="3">
    <source>
        <dbReference type="Proteomes" id="UP000594621"/>
    </source>
</evidence>
<dbReference type="EMBL" id="CP061379">
    <property type="protein sequence ID" value="QPF88642.1"/>
    <property type="molecule type" value="Genomic_DNA"/>
</dbReference>